<dbReference type="PROSITE" id="PS00440">
    <property type="entry name" value="ACYLTRANSF_C_2"/>
    <property type="match status" value="1"/>
</dbReference>
<organism evidence="7">
    <name type="scientific">Amphora coffeiformis</name>
    <dbReference type="NCBI Taxonomy" id="265554"/>
    <lineage>
        <taxon>Eukaryota</taxon>
        <taxon>Sar</taxon>
        <taxon>Stramenopiles</taxon>
        <taxon>Ochrophyta</taxon>
        <taxon>Bacillariophyta</taxon>
        <taxon>Bacillariophyceae</taxon>
        <taxon>Bacillariophycidae</taxon>
        <taxon>Thalassiophysales</taxon>
        <taxon>Catenulaceae</taxon>
        <taxon>Amphora</taxon>
    </lineage>
</organism>
<feature type="domain" description="Choline/carnitine acyltransferase" evidence="6">
    <location>
        <begin position="81"/>
        <end position="680"/>
    </location>
</feature>
<dbReference type="EMBL" id="HBIM01013068">
    <property type="protein sequence ID" value="CAE0413394.1"/>
    <property type="molecule type" value="Transcribed_RNA"/>
</dbReference>
<dbReference type="InterPro" id="IPR000542">
    <property type="entry name" value="Carn_acyl_trans"/>
</dbReference>
<dbReference type="GO" id="GO:0016746">
    <property type="term" value="F:acyltransferase activity"/>
    <property type="evidence" value="ECO:0007669"/>
    <property type="project" value="UniProtKB-KW"/>
</dbReference>
<evidence type="ECO:0000256" key="2">
    <source>
        <dbReference type="ARBA" id="ARBA00022679"/>
    </source>
</evidence>
<dbReference type="InterPro" id="IPR042231">
    <property type="entry name" value="Cho/carn_acyl_trans_2"/>
</dbReference>
<keyword evidence="2 5" id="KW-0808">Transferase</keyword>
<dbReference type="Gene3D" id="3.30.559.10">
    <property type="entry name" value="Chloramphenicol acetyltransferase-like domain"/>
    <property type="match status" value="1"/>
</dbReference>
<evidence type="ECO:0000256" key="4">
    <source>
        <dbReference type="PIRSR" id="PIRSR600542-1"/>
    </source>
</evidence>
<dbReference type="InterPro" id="IPR039551">
    <property type="entry name" value="Cho/carn_acyl_trans"/>
</dbReference>
<comment type="similarity">
    <text evidence="1 5">Belongs to the carnitine/choline acetyltransferase family.</text>
</comment>
<keyword evidence="3 5" id="KW-0012">Acyltransferase</keyword>
<feature type="active site" description="Proton acceptor" evidence="4">
    <location>
        <position position="400"/>
    </location>
</feature>
<gene>
    <name evidence="7" type="ORF">ACOF00016_LOCUS10650</name>
</gene>
<sequence length="702" mass="78036">MLRRMTMTSLRRVSANKANKTSKAQAFRVLSTSSSSILTIPKPWGTATGFVESAGDYRDEAWLEDRVGGPLYQYQHQLPRLPIPDVKQTMERLLPTTLPLATSPQEAQGLQQACQVFPQQATVLQERLLARGIQHGKNSSWLQHWWNTLGYLHVRDSIVINVSYYFHFADDTTVLASSSTSSSSPQIKRAAALLYTTAQVRNQVVTGTWPPEVLGRGDKAKPLCSTAYKYMFHACRIPGAPADSYRIYDPALHTHAAVAIRGQFYKIPLVDTVTHAPVPLHVLEASLEQAMEQANDNNTTMTSSGLSWCTTQDRDAWAAARQTLDTATLQQLQMLESAACLVCLDEQAVHTTRAMAHVLLHGNAVVTADNKNSPPLNRWFDKSLQYIVTTNGKAGLVGEHSMMDGMPVVTLADKLATTSYADVVQASAQADVTTVTPYATPILEPTTSFSRETQEHILQARQAYQEWIGKHEIHPKRFGMYGSDWIKKQAGMSPDAFVQMAMQVATYRLWDGVQGGTYEATQVRPFLHGRTETTRSVSPDSAALVQRMGTQPLWHEVGDAQARQEKLELLRAAADTHVKYIKWAADAQGVDRHLLGLLLTVGENETAPDLYADPVYQRAKTWRVSTSNLSHPRFVNWGYGEVTPMGVGLSYSIHPHHLQFSVTALKEHEWTERLGQHLEEALVEFQMLVEANNTQAAPQSKL</sequence>
<evidence type="ECO:0000256" key="3">
    <source>
        <dbReference type="ARBA" id="ARBA00023315"/>
    </source>
</evidence>
<dbReference type="PROSITE" id="PS00439">
    <property type="entry name" value="ACYLTRANSF_C_1"/>
    <property type="match status" value="1"/>
</dbReference>
<reference evidence="7" key="1">
    <citation type="submission" date="2021-01" db="EMBL/GenBank/DDBJ databases">
        <authorList>
            <person name="Corre E."/>
            <person name="Pelletier E."/>
            <person name="Niang G."/>
            <person name="Scheremetjew M."/>
            <person name="Finn R."/>
            <person name="Kale V."/>
            <person name="Holt S."/>
            <person name="Cochrane G."/>
            <person name="Meng A."/>
            <person name="Brown T."/>
            <person name="Cohen L."/>
        </authorList>
    </citation>
    <scope>NUCLEOTIDE SEQUENCE</scope>
    <source>
        <strain evidence="7">CCMP127</strain>
    </source>
</reference>
<dbReference type="InterPro" id="IPR023213">
    <property type="entry name" value="CAT-like_dom_sf"/>
</dbReference>
<evidence type="ECO:0000259" key="6">
    <source>
        <dbReference type="Pfam" id="PF00755"/>
    </source>
</evidence>
<accession>A0A7S3L6A6</accession>
<dbReference type="PANTHER" id="PTHR22589">
    <property type="entry name" value="CARNITINE O-ACYLTRANSFERASE"/>
    <property type="match status" value="1"/>
</dbReference>
<evidence type="ECO:0000256" key="1">
    <source>
        <dbReference type="ARBA" id="ARBA00005232"/>
    </source>
</evidence>
<dbReference type="AlphaFoldDB" id="A0A7S3L6A6"/>
<proteinExistence type="inferred from homology"/>
<name>A0A7S3L6A6_9STRA</name>
<dbReference type="SUPFAM" id="SSF52777">
    <property type="entry name" value="CoA-dependent acyltransferases"/>
    <property type="match status" value="2"/>
</dbReference>
<evidence type="ECO:0000313" key="7">
    <source>
        <dbReference type="EMBL" id="CAE0413394.1"/>
    </source>
</evidence>
<dbReference type="Pfam" id="PF00755">
    <property type="entry name" value="Carn_acyltransf"/>
    <property type="match status" value="1"/>
</dbReference>
<dbReference type="PANTHER" id="PTHR22589:SF103">
    <property type="entry name" value="CARNITINE O-ACETYL-TRANSFERASE, ISOFORM A-RELATED"/>
    <property type="match status" value="1"/>
</dbReference>
<protein>
    <recommendedName>
        <fullName evidence="6">Choline/carnitine acyltransferase domain-containing protein</fullName>
    </recommendedName>
</protein>
<evidence type="ECO:0000256" key="5">
    <source>
        <dbReference type="RuleBase" id="RU003801"/>
    </source>
</evidence>
<dbReference type="Gene3D" id="3.30.559.70">
    <property type="entry name" value="Choline/Carnitine o-acyltransferase, domain 2"/>
    <property type="match status" value="1"/>
</dbReference>